<dbReference type="AlphaFoldDB" id="A0A918DN81"/>
<dbReference type="Proteomes" id="UP000606935">
    <property type="component" value="Unassembled WGS sequence"/>
</dbReference>
<dbReference type="SMART" id="SM00448">
    <property type="entry name" value="REC"/>
    <property type="match status" value="1"/>
</dbReference>
<keyword evidence="3" id="KW-0238">DNA-binding</keyword>
<feature type="domain" description="Response regulatory" evidence="6">
    <location>
        <begin position="9"/>
        <end position="129"/>
    </location>
</feature>
<dbReference type="PANTHER" id="PTHR48111">
    <property type="entry name" value="REGULATOR OF RPOS"/>
    <property type="match status" value="1"/>
</dbReference>
<organism evidence="7 8">
    <name type="scientific">Bowmanella pacifica</name>
    <dbReference type="NCBI Taxonomy" id="502051"/>
    <lineage>
        <taxon>Bacteria</taxon>
        <taxon>Pseudomonadati</taxon>
        <taxon>Pseudomonadota</taxon>
        <taxon>Gammaproteobacteria</taxon>
        <taxon>Alteromonadales</taxon>
        <taxon>Alteromonadaceae</taxon>
        <taxon>Bowmanella</taxon>
    </lineage>
</organism>
<evidence type="ECO:0000256" key="4">
    <source>
        <dbReference type="PROSITE-ProRule" id="PRU00169"/>
    </source>
</evidence>
<sequence>MNTDELGKRILYFEDDPEIAHLTTTTLTGHGYEVCHMEAFPEQGLSALRDKLAQKPDLVILDVQLPGIDGYAICEQLRQDYLNTDVPILFTSGLMQDDDILRAYEVGADDYLIKPLRLKELLLKAEHLLRQYESQRQASDQFDSAMKMAFDAMKTSSELGDILRFVEATHRVTNNAALAELIFSALASFGVQGAAYIELDEQVYFRDDGRHVSLELESMREARDKGRIYSWKQFTFFNYQHFSVLIRNMPIDDEDRYGVLKDQLCLLLNGVDARIDAILLERNNERKQKVAKEVAQAIANLVMKMEQDKSALSGRFESTILNLENNLATELIQFSLLEEEERSLMTHVGTAIKDATSIFEESLRKESEYKAVMQQLLNKLGSENENPCLKK</sequence>
<dbReference type="EMBL" id="BMLS01000008">
    <property type="protein sequence ID" value="GGO74437.1"/>
    <property type="molecule type" value="Genomic_DNA"/>
</dbReference>
<evidence type="ECO:0000256" key="1">
    <source>
        <dbReference type="ARBA" id="ARBA00022553"/>
    </source>
</evidence>
<dbReference type="SUPFAM" id="SSF52172">
    <property type="entry name" value="CheY-like"/>
    <property type="match status" value="1"/>
</dbReference>
<proteinExistence type="predicted"/>
<evidence type="ECO:0000256" key="3">
    <source>
        <dbReference type="ARBA" id="ARBA00023125"/>
    </source>
</evidence>
<evidence type="ECO:0000313" key="8">
    <source>
        <dbReference type="Proteomes" id="UP000606935"/>
    </source>
</evidence>
<reference evidence="7" key="1">
    <citation type="journal article" date="2014" name="Int. J. Syst. Evol. Microbiol.">
        <title>Complete genome sequence of Corynebacterium casei LMG S-19264T (=DSM 44701T), isolated from a smear-ripened cheese.</title>
        <authorList>
            <consortium name="US DOE Joint Genome Institute (JGI-PGF)"/>
            <person name="Walter F."/>
            <person name="Albersmeier A."/>
            <person name="Kalinowski J."/>
            <person name="Ruckert C."/>
        </authorList>
    </citation>
    <scope>NUCLEOTIDE SEQUENCE</scope>
    <source>
        <strain evidence="7">CGMCC 1.7086</strain>
    </source>
</reference>
<dbReference type="CDD" id="cd17574">
    <property type="entry name" value="REC_OmpR"/>
    <property type="match status" value="1"/>
</dbReference>
<feature type="modified residue" description="4-aspartylphosphate" evidence="4">
    <location>
        <position position="62"/>
    </location>
</feature>
<dbReference type="InterPro" id="IPR039420">
    <property type="entry name" value="WalR-like"/>
</dbReference>
<dbReference type="PROSITE" id="PS50110">
    <property type="entry name" value="RESPONSE_REGULATORY"/>
    <property type="match status" value="1"/>
</dbReference>
<keyword evidence="1 4" id="KW-0597">Phosphoprotein</keyword>
<protein>
    <recommendedName>
        <fullName evidence="6">Response regulatory domain-containing protein</fullName>
    </recommendedName>
</protein>
<accession>A0A918DN81</accession>
<feature type="coiled-coil region" evidence="5">
    <location>
        <begin position="280"/>
        <end position="340"/>
    </location>
</feature>
<reference evidence="7" key="2">
    <citation type="submission" date="2020-09" db="EMBL/GenBank/DDBJ databases">
        <authorList>
            <person name="Sun Q."/>
            <person name="Zhou Y."/>
        </authorList>
    </citation>
    <scope>NUCLEOTIDE SEQUENCE</scope>
    <source>
        <strain evidence="7">CGMCC 1.7086</strain>
    </source>
</reference>
<dbReference type="InterPro" id="IPR011006">
    <property type="entry name" value="CheY-like_superfamily"/>
</dbReference>
<name>A0A918DN81_9ALTE</name>
<evidence type="ECO:0000256" key="5">
    <source>
        <dbReference type="SAM" id="Coils"/>
    </source>
</evidence>
<dbReference type="Pfam" id="PF00072">
    <property type="entry name" value="Response_reg"/>
    <property type="match status" value="1"/>
</dbReference>
<dbReference type="GO" id="GO:0000976">
    <property type="term" value="F:transcription cis-regulatory region binding"/>
    <property type="evidence" value="ECO:0007669"/>
    <property type="project" value="TreeGrafter"/>
</dbReference>
<evidence type="ECO:0000313" key="7">
    <source>
        <dbReference type="EMBL" id="GGO74437.1"/>
    </source>
</evidence>
<comment type="caution">
    <text evidence="7">The sequence shown here is derived from an EMBL/GenBank/DDBJ whole genome shotgun (WGS) entry which is preliminary data.</text>
</comment>
<keyword evidence="5" id="KW-0175">Coiled coil</keyword>
<keyword evidence="2" id="KW-0902">Two-component regulatory system</keyword>
<evidence type="ECO:0000256" key="2">
    <source>
        <dbReference type="ARBA" id="ARBA00023012"/>
    </source>
</evidence>
<keyword evidence="8" id="KW-1185">Reference proteome</keyword>
<evidence type="ECO:0000259" key="6">
    <source>
        <dbReference type="PROSITE" id="PS50110"/>
    </source>
</evidence>
<dbReference type="GO" id="GO:0000156">
    <property type="term" value="F:phosphorelay response regulator activity"/>
    <property type="evidence" value="ECO:0007669"/>
    <property type="project" value="TreeGrafter"/>
</dbReference>
<dbReference type="GO" id="GO:0005829">
    <property type="term" value="C:cytosol"/>
    <property type="evidence" value="ECO:0007669"/>
    <property type="project" value="TreeGrafter"/>
</dbReference>
<dbReference type="GO" id="GO:0032993">
    <property type="term" value="C:protein-DNA complex"/>
    <property type="evidence" value="ECO:0007669"/>
    <property type="project" value="TreeGrafter"/>
</dbReference>
<dbReference type="PANTHER" id="PTHR48111:SF40">
    <property type="entry name" value="PHOSPHATE REGULON TRANSCRIPTIONAL REGULATORY PROTEIN PHOB"/>
    <property type="match status" value="1"/>
</dbReference>
<dbReference type="Gene3D" id="3.40.50.2300">
    <property type="match status" value="1"/>
</dbReference>
<dbReference type="InterPro" id="IPR001789">
    <property type="entry name" value="Sig_transdc_resp-reg_receiver"/>
</dbReference>
<dbReference type="GO" id="GO:0006355">
    <property type="term" value="P:regulation of DNA-templated transcription"/>
    <property type="evidence" value="ECO:0007669"/>
    <property type="project" value="TreeGrafter"/>
</dbReference>
<gene>
    <name evidence="7" type="ORF">GCM10010982_37260</name>
</gene>
<dbReference type="RefSeq" id="WP_188698870.1">
    <property type="nucleotide sequence ID" value="NZ_BMLS01000008.1"/>
</dbReference>